<feature type="transmembrane region" description="Helical" evidence="6">
    <location>
        <begin position="90"/>
        <end position="115"/>
    </location>
</feature>
<feature type="compositionally biased region" description="Low complexity" evidence="5">
    <location>
        <begin position="762"/>
        <end position="787"/>
    </location>
</feature>
<dbReference type="EMBL" id="LWDE02000032">
    <property type="protein sequence ID" value="KAE8255075.1"/>
    <property type="molecule type" value="Genomic_DNA"/>
</dbReference>
<evidence type="ECO:0000313" key="8">
    <source>
        <dbReference type="EMBL" id="KAE8255075.1"/>
    </source>
</evidence>
<accession>A0A8X7N120</accession>
<reference evidence="8" key="1">
    <citation type="submission" date="2016-04" db="EMBL/GenBank/DDBJ databases">
        <authorList>
            <person name="Nguyen H.D."/>
            <person name="Samba Siva P."/>
            <person name="Cullis J."/>
            <person name="Levesque C.A."/>
            <person name="Hambleton S."/>
        </authorList>
    </citation>
    <scope>NUCLEOTIDE SEQUENCE</scope>
    <source>
        <strain evidence="8">DAOMC 236426</strain>
    </source>
</reference>
<dbReference type="GO" id="GO:0034975">
    <property type="term" value="P:protein folding in endoplasmic reticulum"/>
    <property type="evidence" value="ECO:0007669"/>
    <property type="project" value="TreeGrafter"/>
</dbReference>
<dbReference type="Proteomes" id="UP000077684">
    <property type="component" value="Unassembled WGS sequence"/>
</dbReference>
<feature type="region of interest" description="Disordered" evidence="5">
    <location>
        <begin position="1358"/>
        <end position="1431"/>
    </location>
</feature>
<feature type="compositionally biased region" description="Low complexity" evidence="5">
    <location>
        <begin position="1155"/>
        <end position="1174"/>
    </location>
</feature>
<evidence type="ECO:0000256" key="1">
    <source>
        <dbReference type="ARBA" id="ARBA00004308"/>
    </source>
</evidence>
<keyword evidence="3 6" id="KW-1133">Transmembrane helix</keyword>
<dbReference type="GO" id="GO:0012505">
    <property type="term" value="C:endomembrane system"/>
    <property type="evidence" value="ECO:0007669"/>
    <property type="project" value="UniProtKB-SubCell"/>
</dbReference>
<evidence type="ECO:0000256" key="6">
    <source>
        <dbReference type="SAM" id="Phobius"/>
    </source>
</evidence>
<organism evidence="8 9">
    <name type="scientific">Tilletia controversa</name>
    <name type="common">dwarf bunt fungus</name>
    <dbReference type="NCBI Taxonomy" id="13291"/>
    <lineage>
        <taxon>Eukaryota</taxon>
        <taxon>Fungi</taxon>
        <taxon>Dikarya</taxon>
        <taxon>Basidiomycota</taxon>
        <taxon>Ustilaginomycotina</taxon>
        <taxon>Exobasidiomycetes</taxon>
        <taxon>Tilletiales</taxon>
        <taxon>Tilletiaceae</taxon>
        <taxon>Tilletia</taxon>
    </lineage>
</organism>
<feature type="region of interest" description="Disordered" evidence="5">
    <location>
        <begin position="15"/>
        <end position="39"/>
    </location>
</feature>
<sequence>MQQHSTHRLPFADILAHSHDDPDPSSSAVPLARKAGEDDQQNGRGLLLEFVAKTSMYCPPRQSPLPLSSKTTPECRHPARALPRARRSRLAFSLLLSVGAILGLVCGTLPVGAILAPGDDPNPVIGTAEAIASALPTLPVAIPSGDAVQTDTGPSAHDAQEASGQVLEPVKVALPPRVANPPLSRTTIPIEVQGTTLLSSFSSYSQSLVAKASDPPQAVFQASAASSPSASHSPPVDVTIAASSSHASESTPTATSAGSIATTQQTAATPDIPLPTVPTAENVTPSPSAGAAGTQSATVPSSEPSLASTSPEVTATTEHITDPTSAVPPPSTTNDVPVVTEPVSPETASSTPALPNSRPAVGNPGPLLAQLKHRWNFASMDCAAVVHRTNPGAKFASSILSEKKDRYMLSPCPADGKGGGQFVIVELCDDIMIDTVVLGNYEFFSRQFKRFRLRAAAKLHAREEDWFDFGTFRARNSRGLQVFNVEPRDNEVEALAGAEAGVIPGYDGEDGSGDQPLPPPPSSKKDARFFRYVRIDFLEHYGSEFYCPVSVLRIYGLTALDEFYQDQEEGGDGGAAAAVAAVANPIVANVVELADQLDFAYQYAANGWGYMPYESKGPDESRLIGDGTKQAEGHVAGSGTQGRPALGAFDSHWENMLDAAVAAVKSSSSAFNSNTATFADTSGQWKKGPASSSQAAAAAAAASEAAVRSTEGVVETYRIDVDAGQPHVHVNIPGAGSALGADPIVLARDRLTCSPEDAPTCGTSETPSSSPVPGSSASKVASPAASEMPQPGSSIQAGVPSATSTQQTTRHHTPSSSAQSMAGPAQGNTEAQHVVPVSVSSEAAQSSHSNASAAANATRSTTVQAPAAGAKSTEDRDTTDTANASGPPAGQQPVPASSPVASGKSTNASAGTGTAIPSNTTATRPVASNASVTAGGASGESPRAPVPPPPSPSQGSGGGAGSESIYRAINKRLAALEYNSTLNLAFIEHSQRLLRDSFMRMADRHQTRIDDMVRALNASNWRQFDMLRRRTQVDLQRALFEADIRRQQADSERSAMMAQIHLLTEEVLMQKKISLAQLFLILGLFVFVALTRGMRAPQFIQTGFGNKVGMSSRPSTPVAISAAGSPNLDAPSTGPVSIFPTPAFIRQRLNRSRRVSAPAPRASSAAAGNASNPAQHNNQNGYHPGLAHQPTDRSRLSIVVPALSHPSNVYRLNSGASSPNGSILELNELLPHQHHHPQPIRGEHWRERIRSNGTGSIVSFLDEEFDEEDMEEEEGLSDTRRRSTSSVAFRPRRRSTSSTTTRSVRSASIRSGSDGKSMTGSVRSGNGRGGPTASSPSPPPPIQKDAVVMVSVSDESDMTAVIQHRADGEMIPAEQAANGSASVEVGNRDGSSDTGTKLKRRQSAAGPSPEKNKAGKRAGGFSFTFSSPASK</sequence>
<feature type="compositionally biased region" description="Polar residues" evidence="5">
    <location>
        <begin position="899"/>
        <end position="932"/>
    </location>
</feature>
<dbReference type="GO" id="GO:0016020">
    <property type="term" value="C:membrane"/>
    <property type="evidence" value="ECO:0007669"/>
    <property type="project" value="InterPro"/>
</dbReference>
<dbReference type="PANTHER" id="PTHR12953:SF0">
    <property type="entry name" value="SUN DOMAIN-CONTAINING OSSIFICATION FACTOR"/>
    <property type="match status" value="1"/>
</dbReference>
<protein>
    <recommendedName>
        <fullName evidence="7">SUN domain-containing protein</fullName>
    </recommendedName>
</protein>
<feature type="region of interest" description="Disordered" evidence="5">
    <location>
        <begin position="1260"/>
        <end position="1344"/>
    </location>
</feature>
<gene>
    <name evidence="8" type="ORF">A4X06_0g607</name>
</gene>
<feature type="region of interest" description="Disordered" evidence="5">
    <location>
        <begin position="1151"/>
        <end position="1190"/>
    </location>
</feature>
<name>A0A8X7N120_9BASI</name>
<comment type="subcellular location">
    <subcellularLocation>
        <location evidence="1">Endomembrane system</location>
    </subcellularLocation>
</comment>
<keyword evidence="9" id="KW-1185">Reference proteome</keyword>
<feature type="region of interest" description="Disordered" evidence="5">
    <location>
        <begin position="242"/>
        <end position="365"/>
    </location>
</feature>
<evidence type="ECO:0000256" key="5">
    <source>
        <dbReference type="SAM" id="MobiDB-lite"/>
    </source>
</evidence>
<evidence type="ECO:0000256" key="2">
    <source>
        <dbReference type="ARBA" id="ARBA00022692"/>
    </source>
</evidence>
<dbReference type="PANTHER" id="PTHR12953">
    <property type="entry name" value="MEMBRANE PROTEIN CH1 RELATED"/>
    <property type="match status" value="1"/>
</dbReference>
<feature type="domain" description="SUN" evidence="7">
    <location>
        <begin position="349"/>
        <end position="559"/>
    </location>
</feature>
<proteinExistence type="predicted"/>
<evidence type="ECO:0000256" key="4">
    <source>
        <dbReference type="ARBA" id="ARBA00023136"/>
    </source>
</evidence>
<feature type="region of interest" description="Disordered" evidence="5">
    <location>
        <begin position="143"/>
        <end position="163"/>
    </location>
</feature>
<dbReference type="InterPro" id="IPR012919">
    <property type="entry name" value="SUN_dom"/>
</dbReference>
<comment type="caution">
    <text evidence="8">The sequence shown here is derived from an EMBL/GenBank/DDBJ whole genome shotgun (WGS) entry which is preliminary data.</text>
</comment>
<feature type="compositionally biased region" description="Polar residues" evidence="5">
    <location>
        <begin position="242"/>
        <end position="268"/>
    </location>
</feature>
<feature type="region of interest" description="Disordered" evidence="5">
    <location>
        <begin position="756"/>
        <end position="963"/>
    </location>
</feature>
<dbReference type="InterPro" id="IPR045120">
    <property type="entry name" value="Suco/Slp1-like"/>
</dbReference>
<dbReference type="GO" id="GO:0005737">
    <property type="term" value="C:cytoplasm"/>
    <property type="evidence" value="ECO:0007669"/>
    <property type="project" value="TreeGrafter"/>
</dbReference>
<dbReference type="PROSITE" id="PS51469">
    <property type="entry name" value="SUN"/>
    <property type="match status" value="1"/>
</dbReference>
<evidence type="ECO:0000313" key="9">
    <source>
        <dbReference type="Proteomes" id="UP000077684"/>
    </source>
</evidence>
<reference evidence="8" key="2">
    <citation type="journal article" date="2019" name="IMA Fungus">
        <title>Genome sequencing and comparison of five Tilletia species to identify candidate genes for the detection of regulated species infecting wheat.</title>
        <authorList>
            <person name="Nguyen H.D.T."/>
            <person name="Sultana T."/>
            <person name="Kesanakurti P."/>
            <person name="Hambleton S."/>
        </authorList>
    </citation>
    <scope>NUCLEOTIDE SEQUENCE</scope>
    <source>
        <strain evidence="8">DAOMC 236426</strain>
    </source>
</reference>
<dbReference type="Pfam" id="PF07738">
    <property type="entry name" value="Sad1_UNC"/>
    <property type="match status" value="2"/>
</dbReference>
<feature type="compositionally biased region" description="Acidic residues" evidence="5">
    <location>
        <begin position="1261"/>
        <end position="1276"/>
    </location>
</feature>
<feature type="compositionally biased region" description="Polar residues" evidence="5">
    <location>
        <begin position="1314"/>
        <end position="1324"/>
    </location>
</feature>
<feature type="region of interest" description="Disordered" evidence="5">
    <location>
        <begin position="505"/>
        <end position="524"/>
    </location>
</feature>
<keyword evidence="4 6" id="KW-0472">Membrane</keyword>
<feature type="compositionally biased region" description="Polar residues" evidence="5">
    <location>
        <begin position="279"/>
        <end position="324"/>
    </location>
</feature>
<evidence type="ECO:0000256" key="3">
    <source>
        <dbReference type="ARBA" id="ARBA00022989"/>
    </source>
</evidence>
<feature type="compositionally biased region" description="Low complexity" evidence="5">
    <location>
        <begin position="1296"/>
        <end position="1311"/>
    </location>
</feature>
<evidence type="ECO:0000259" key="7">
    <source>
        <dbReference type="PROSITE" id="PS51469"/>
    </source>
</evidence>
<keyword evidence="2 6" id="KW-0812">Transmembrane</keyword>
<feature type="compositionally biased region" description="Polar residues" evidence="5">
    <location>
        <begin position="791"/>
        <end position="831"/>
    </location>
</feature>
<feature type="compositionally biased region" description="Low complexity" evidence="5">
    <location>
        <begin position="834"/>
        <end position="857"/>
    </location>
</feature>
<feature type="compositionally biased region" description="Low complexity" evidence="5">
    <location>
        <begin position="336"/>
        <end position="347"/>
    </location>
</feature>